<accession>A0AAV3YAU1</accession>
<reference evidence="2 3" key="1">
    <citation type="journal article" date="2021" name="Elife">
        <title>Chloroplast acquisition without the gene transfer in kleptoplastic sea slugs, Plakobranchus ocellatus.</title>
        <authorList>
            <person name="Maeda T."/>
            <person name="Takahashi S."/>
            <person name="Yoshida T."/>
            <person name="Shimamura S."/>
            <person name="Takaki Y."/>
            <person name="Nagai Y."/>
            <person name="Toyoda A."/>
            <person name="Suzuki Y."/>
            <person name="Arimoto A."/>
            <person name="Ishii H."/>
            <person name="Satoh N."/>
            <person name="Nishiyama T."/>
            <person name="Hasebe M."/>
            <person name="Maruyama T."/>
            <person name="Minagawa J."/>
            <person name="Obokata J."/>
            <person name="Shigenobu S."/>
        </authorList>
    </citation>
    <scope>NUCLEOTIDE SEQUENCE [LARGE SCALE GENOMIC DNA]</scope>
</reference>
<dbReference type="Proteomes" id="UP000735302">
    <property type="component" value="Unassembled WGS sequence"/>
</dbReference>
<name>A0AAV3YAU1_9GAST</name>
<proteinExistence type="predicted"/>
<feature type="compositionally biased region" description="Basic and acidic residues" evidence="1">
    <location>
        <begin position="75"/>
        <end position="86"/>
    </location>
</feature>
<gene>
    <name evidence="2" type="ORF">PoB_000661900</name>
</gene>
<keyword evidence="3" id="KW-1185">Reference proteome</keyword>
<protein>
    <submittedName>
        <fullName evidence="2">Uncharacterized protein</fullName>
    </submittedName>
</protein>
<evidence type="ECO:0000256" key="1">
    <source>
        <dbReference type="SAM" id="MobiDB-lite"/>
    </source>
</evidence>
<evidence type="ECO:0000313" key="2">
    <source>
        <dbReference type="EMBL" id="GFN80113.1"/>
    </source>
</evidence>
<comment type="caution">
    <text evidence="2">The sequence shown here is derived from an EMBL/GenBank/DDBJ whole genome shotgun (WGS) entry which is preliminary data.</text>
</comment>
<evidence type="ECO:0000313" key="3">
    <source>
        <dbReference type="Proteomes" id="UP000735302"/>
    </source>
</evidence>
<sequence>MVGWRGGRMERWRDGGLRGMGEWRDRGRQGVIFFESWNSWSRDEKLEDANFLNSYENMFITGSPSGQGAGGGTRTSDRRVPADLRVDSLATEPPRTSVLI</sequence>
<dbReference type="AlphaFoldDB" id="A0AAV3YAU1"/>
<organism evidence="2 3">
    <name type="scientific">Plakobranchus ocellatus</name>
    <dbReference type="NCBI Taxonomy" id="259542"/>
    <lineage>
        <taxon>Eukaryota</taxon>
        <taxon>Metazoa</taxon>
        <taxon>Spiralia</taxon>
        <taxon>Lophotrochozoa</taxon>
        <taxon>Mollusca</taxon>
        <taxon>Gastropoda</taxon>
        <taxon>Heterobranchia</taxon>
        <taxon>Euthyneura</taxon>
        <taxon>Panpulmonata</taxon>
        <taxon>Sacoglossa</taxon>
        <taxon>Placobranchoidea</taxon>
        <taxon>Plakobranchidae</taxon>
        <taxon>Plakobranchus</taxon>
    </lineage>
</organism>
<feature type="region of interest" description="Disordered" evidence="1">
    <location>
        <begin position="62"/>
        <end position="87"/>
    </location>
</feature>
<dbReference type="EMBL" id="BLXT01000801">
    <property type="protein sequence ID" value="GFN80113.1"/>
    <property type="molecule type" value="Genomic_DNA"/>
</dbReference>